<organism evidence="2 3">
    <name type="scientific">Cordyceps javanica</name>
    <dbReference type="NCBI Taxonomy" id="43265"/>
    <lineage>
        <taxon>Eukaryota</taxon>
        <taxon>Fungi</taxon>
        <taxon>Dikarya</taxon>
        <taxon>Ascomycota</taxon>
        <taxon>Pezizomycotina</taxon>
        <taxon>Sordariomycetes</taxon>
        <taxon>Hypocreomycetidae</taxon>
        <taxon>Hypocreales</taxon>
        <taxon>Cordycipitaceae</taxon>
        <taxon>Cordyceps</taxon>
    </lineage>
</organism>
<sequence>MSKRQNNTPGAGRQADSFQRRWHNVTNPGTPRSDIMSSPDPLNDGASPDQIPSSNTRRVTRSQRAHKFLSLGATPRRQAYELDVGRSGSGGRASRGGLVVSVEETDEDGTADEATRRTLLPTTTTTTTVPLKYSIEDESSDVLGSTNATPRPRKTRIRNSNGTPIPKPTTGKRRREPSPPPARTTSRRQETVEDSMESDSIDDLTQRSPTPKRRTRSPRERLVEPSSESSTEPMSRVNTARRSVRRRRYPMAPPQAVGFKDAGSNMPAMVQALHSEDDLQKDITTAFAVAADHGMPARTADAELGSDIWIAAASRDATPRAAAQSVEKAVSQIEGREENRESSVSILREDFEYLPPAASDVSSVYDEPSVGPTTATGNDTIAQGEDFSMILMDSVHSLQASTQGAPPGRYSPIGDDTNLIINNTLEYLRQGEVADQEDEGDDDDDDADTLSGRESGNEPADDEATVSKPVIADLQSRPELEAQSNKSQPDAADLDGHGDLVTSNSRESENEPAEEEVAAPPETEVADFRSEPEIEAQSDKSQPEVADPAEDGSLDSSISRKSVLGTAEEEAAAPGPVVANVEPASGLEGPSDASQHKATSSMTGPESEPVGSADNELEAELDKIVEQEVAHFRQQVEQDVTAEVEAAVTEMMSVELEPEAVVASAPKSPVHMSPAKSGNIRLSPSPRKATSSSPLRYRVFKRYADQAGRSPRAGRRASVSPDRAAQTAAAVAQVQETAEDSMMYEDSFSEIPEAILAAAVPREHERMSEYEELDDEQMDEVMGELEASQKQDATSEKATHSAFDSDDVDMGLGREGEQEQQVDDYELPYLSPDRGEAERREDSPMAEVDDENKDDEQEAEEVTEEVAEEQPDLSSDASVAQSETNRLPTPEDSPQGAPIQDAPASARRQPRTHSFFGSPVQAQGLTRPSPTPSAHQASVALQAESAAQNSASPLEETPRNQISSPAQPPQSLPQDSASATHVRPALTSIVRVGRALQSVTSDPPSPEARDRHLGSPFRSSGSKEPRSGSREAEGGRLPSKSPNARVSKSPTARMLTFGRLSQSSLSPHRRSPFRDSTRSVKPPVSASNPPQPNPPRQASVSPQRQSLVDKSTMGIEPPVAGPSPPQPSSQQASVSPPKESLFSESSRGTGLVPPTMSPVQPLVSPQRESLLREVNRSVEPLPPADSSLQDESLQAAGSTLGRGSAASSLRLSPASDTMSWIINEGPISPRLRGDNTLQEVVATSTQPVGRSAFVESSPVLPPFVATEPEAESEEETQAPAEPEPELPPLRADDETDIWELEAERDAMTRRRNQSFGKRTRNQKRAKVIQQKPKPMHDSWMRRGMPRPSNRPWTSNRSDLPAAQRVRTGQTAQLAQPAQMARPAQAARPAVEERGSPSRQDEPARLEEEAEEYSLLARTRAAEEAQNLSESAAKASKFDLSTFFSSPIAIPSMLAKKFFPGKGKPTEAAPAPAPGPEASPLAAPALTTSALSRRAPEMEYAPASVRPQRPKPIAKLSSKSLPVIPPFAPRPGSTLRSGPGAQRASFLFSKQPRNTYSGGAPPPRMQESVDKVETWKRHPRWGGNSVNSNPSGDSPIQPFLRALPPKNASPEKSSLRSPLKPKTPGRVVEFTSSVLSPPEQELRRQKRREAEYRQEVRERLLLPQSMWFDEEDTNRYDPPYLIGVAQLDSGHDQENQGSSDVSMTDAPPLEESDIEPTQPPAAAAAAAAALSQTAWSRQHWLLLDDLLQTRRRGPFRGYYERRSDEYLGKTVKSRGKSMELERWHLDCVDAFKAVVGGWDEGDLAKRLFALIMGEEKRRETLQKKRRAVTFQ</sequence>
<feature type="region of interest" description="Disordered" evidence="1">
    <location>
        <begin position="1689"/>
        <end position="1724"/>
    </location>
</feature>
<name>A0A545VFJ6_9HYPO</name>
<feature type="region of interest" description="Disordered" evidence="1">
    <location>
        <begin position="428"/>
        <end position="620"/>
    </location>
</feature>
<feature type="compositionally biased region" description="Basic and acidic residues" evidence="1">
    <location>
        <begin position="1639"/>
        <end position="1651"/>
    </location>
</feature>
<feature type="compositionally biased region" description="Polar residues" evidence="1">
    <location>
        <begin position="371"/>
        <end position="380"/>
    </location>
</feature>
<protein>
    <submittedName>
        <fullName evidence="2">Uncharacterized protein</fullName>
    </submittedName>
</protein>
<comment type="caution">
    <text evidence="2">The sequence shown here is derived from an EMBL/GenBank/DDBJ whole genome shotgun (WGS) entry which is preliminary data.</text>
</comment>
<feature type="compositionally biased region" description="Polar residues" evidence="1">
    <location>
        <begin position="1096"/>
        <end position="1109"/>
    </location>
</feature>
<feature type="region of interest" description="Disordered" evidence="1">
    <location>
        <begin position="663"/>
        <end position="741"/>
    </location>
</feature>
<feature type="region of interest" description="Disordered" evidence="1">
    <location>
        <begin position="359"/>
        <end position="380"/>
    </location>
</feature>
<feature type="compositionally biased region" description="Acidic residues" evidence="1">
    <location>
        <begin position="434"/>
        <end position="448"/>
    </location>
</feature>
<dbReference type="EMBL" id="SPUK01000001">
    <property type="protein sequence ID" value="TQW00508.1"/>
    <property type="molecule type" value="Genomic_DNA"/>
</dbReference>
<feature type="compositionally biased region" description="Basic and acidic residues" evidence="1">
    <location>
        <begin position="526"/>
        <end position="542"/>
    </location>
</feature>
<feature type="compositionally biased region" description="Polar residues" evidence="1">
    <location>
        <begin position="1040"/>
        <end position="1050"/>
    </location>
</feature>
<proteinExistence type="predicted"/>
<feature type="compositionally biased region" description="Polar residues" evidence="1">
    <location>
        <begin position="592"/>
        <end position="604"/>
    </location>
</feature>
<evidence type="ECO:0000256" key="1">
    <source>
        <dbReference type="SAM" id="MobiDB-lite"/>
    </source>
</evidence>
<feature type="compositionally biased region" description="Basic residues" evidence="1">
    <location>
        <begin position="1309"/>
        <end position="1326"/>
    </location>
</feature>
<feature type="compositionally biased region" description="Polar residues" evidence="1">
    <location>
        <begin position="920"/>
        <end position="936"/>
    </location>
</feature>
<feature type="region of interest" description="Disordered" evidence="1">
    <location>
        <begin position="1304"/>
        <end position="1414"/>
    </location>
</feature>
<feature type="region of interest" description="Disordered" evidence="1">
    <location>
        <begin position="759"/>
        <end position="1215"/>
    </location>
</feature>
<feature type="compositionally biased region" description="Low complexity" evidence="1">
    <location>
        <begin position="707"/>
        <end position="736"/>
    </location>
</feature>
<feature type="compositionally biased region" description="Low complexity" evidence="1">
    <location>
        <begin position="1459"/>
        <end position="1469"/>
    </location>
</feature>
<feature type="compositionally biased region" description="Basic and acidic residues" evidence="1">
    <location>
        <begin position="1566"/>
        <end position="1575"/>
    </location>
</feature>
<feature type="compositionally biased region" description="Low complexity" evidence="1">
    <location>
        <begin position="224"/>
        <end position="241"/>
    </location>
</feature>
<feature type="compositionally biased region" description="Basic and acidic residues" evidence="1">
    <location>
        <begin position="1389"/>
        <end position="1406"/>
    </location>
</feature>
<accession>A0A545VFJ6</accession>
<feature type="compositionally biased region" description="Basic and acidic residues" evidence="1">
    <location>
        <begin position="833"/>
        <end position="843"/>
    </location>
</feature>
<dbReference type="Proteomes" id="UP000315783">
    <property type="component" value="Unassembled WGS sequence"/>
</dbReference>
<feature type="compositionally biased region" description="Acidic residues" evidence="1">
    <location>
        <begin position="847"/>
        <end position="871"/>
    </location>
</feature>
<feature type="compositionally biased region" description="Low complexity" evidence="1">
    <location>
        <begin position="1201"/>
        <end position="1215"/>
    </location>
</feature>
<feature type="compositionally biased region" description="Acidic residues" evidence="1">
    <location>
        <begin position="192"/>
        <end position="202"/>
    </location>
</feature>
<reference evidence="2 3" key="1">
    <citation type="journal article" date="2019" name="Appl. Microbiol. Biotechnol.">
        <title>Genome sequence of Isaria javanica and comparative genome analysis insights into family S53 peptidase evolution in fungal entomopathogens.</title>
        <authorList>
            <person name="Lin R."/>
            <person name="Zhang X."/>
            <person name="Xin B."/>
            <person name="Zou M."/>
            <person name="Gao Y."/>
            <person name="Qin F."/>
            <person name="Hu Q."/>
            <person name="Xie B."/>
            <person name="Cheng X."/>
        </authorList>
    </citation>
    <scope>NUCLEOTIDE SEQUENCE [LARGE SCALE GENOMIC DNA]</scope>
    <source>
        <strain evidence="2 3">IJ1G</strain>
    </source>
</reference>
<feature type="compositionally biased region" description="Polar residues" evidence="1">
    <location>
        <begin position="1186"/>
        <end position="1197"/>
    </location>
</feature>
<feature type="compositionally biased region" description="Low complexity" evidence="1">
    <location>
        <begin position="1371"/>
        <end position="1388"/>
    </location>
</feature>
<evidence type="ECO:0000313" key="2">
    <source>
        <dbReference type="EMBL" id="TQW00508.1"/>
    </source>
</evidence>
<feature type="region of interest" description="Disordered" evidence="1">
    <location>
        <begin position="398"/>
        <end position="417"/>
    </location>
</feature>
<evidence type="ECO:0000313" key="3">
    <source>
        <dbReference type="Proteomes" id="UP000315783"/>
    </source>
</evidence>
<feature type="compositionally biased region" description="Basic and acidic residues" evidence="1">
    <location>
        <begin position="1021"/>
        <end position="1034"/>
    </location>
</feature>
<feature type="compositionally biased region" description="Acidic residues" evidence="1">
    <location>
        <begin position="770"/>
        <end position="783"/>
    </location>
</feature>
<feature type="region of interest" description="Disordered" evidence="1">
    <location>
        <begin position="1458"/>
        <end position="1651"/>
    </location>
</feature>
<feature type="compositionally biased region" description="Basic residues" evidence="1">
    <location>
        <begin position="58"/>
        <end position="67"/>
    </location>
</feature>
<feature type="compositionally biased region" description="Basic and acidic residues" evidence="1">
    <location>
        <begin position="787"/>
        <end position="799"/>
    </location>
</feature>
<feature type="compositionally biased region" description="Low complexity" evidence="1">
    <location>
        <begin position="1128"/>
        <end position="1137"/>
    </location>
</feature>
<dbReference type="STRING" id="43265.A0A545VFJ6"/>
<feature type="region of interest" description="Disordered" evidence="1">
    <location>
        <begin position="1259"/>
        <end position="1292"/>
    </location>
</feature>
<feature type="compositionally biased region" description="Low complexity" evidence="1">
    <location>
        <begin position="1477"/>
        <end position="1491"/>
    </location>
</feature>
<gene>
    <name evidence="2" type="ORF">IF1G_00439</name>
</gene>
<feature type="compositionally biased region" description="Polar residues" evidence="1">
    <location>
        <begin position="1583"/>
        <end position="1593"/>
    </location>
</feature>
<feature type="compositionally biased region" description="Low complexity" evidence="1">
    <location>
        <begin position="572"/>
        <end position="584"/>
    </location>
</feature>
<feature type="compositionally biased region" description="Low complexity" evidence="1">
    <location>
        <begin position="117"/>
        <end position="128"/>
    </location>
</feature>
<dbReference type="OrthoDB" id="3946221at2759"/>
<feature type="region of interest" description="Disordered" evidence="1">
    <location>
        <begin position="1"/>
        <end position="263"/>
    </location>
</feature>
<feature type="compositionally biased region" description="Polar residues" evidence="1">
    <location>
        <begin position="872"/>
        <end position="887"/>
    </location>
</feature>
<keyword evidence="3" id="KW-1185">Reference proteome</keyword>